<keyword evidence="2" id="KW-1185">Reference proteome</keyword>
<evidence type="ECO:0000313" key="2">
    <source>
        <dbReference type="Proteomes" id="UP001223144"/>
    </source>
</evidence>
<sequence>MPTRNLTRRERLAISCAVLGGILSGTARALTAWLLEQLSS</sequence>
<organism evidence="1 2">
    <name type="scientific">Streptomyces chengmaiensis</name>
    <dbReference type="NCBI Taxonomy" id="3040919"/>
    <lineage>
        <taxon>Bacteria</taxon>
        <taxon>Bacillati</taxon>
        <taxon>Actinomycetota</taxon>
        <taxon>Actinomycetes</taxon>
        <taxon>Kitasatosporales</taxon>
        <taxon>Streptomycetaceae</taxon>
        <taxon>Streptomyces</taxon>
    </lineage>
</organism>
<name>A0ABT6HIK3_9ACTN</name>
<reference evidence="1 2" key="1">
    <citation type="submission" date="2023-04" db="EMBL/GenBank/DDBJ databases">
        <title>Streptomyces chengmaiensis sp. nov. isolated from the stem of mangrove plant in Hainan.</title>
        <authorList>
            <person name="Huang X."/>
            <person name="Zhou S."/>
            <person name="Chu X."/>
            <person name="Xie Y."/>
            <person name="Lin Y."/>
        </authorList>
    </citation>
    <scope>NUCLEOTIDE SEQUENCE [LARGE SCALE GENOMIC DNA]</scope>
    <source>
        <strain evidence="1 2">HNM0663</strain>
    </source>
</reference>
<proteinExistence type="predicted"/>
<comment type="caution">
    <text evidence="1">The sequence shown here is derived from an EMBL/GenBank/DDBJ whole genome shotgun (WGS) entry which is preliminary data.</text>
</comment>
<protein>
    <submittedName>
        <fullName evidence="1">Uncharacterized protein</fullName>
    </submittedName>
</protein>
<accession>A0ABT6HIK3</accession>
<evidence type="ECO:0000313" key="1">
    <source>
        <dbReference type="EMBL" id="MDH2388574.1"/>
    </source>
</evidence>
<dbReference type="RefSeq" id="WP_279926870.1">
    <property type="nucleotide sequence ID" value="NZ_JARWBG010000005.1"/>
</dbReference>
<dbReference type="EMBL" id="JARWBG010000005">
    <property type="protein sequence ID" value="MDH2388574.1"/>
    <property type="molecule type" value="Genomic_DNA"/>
</dbReference>
<gene>
    <name evidence="1" type="ORF">QCN29_07205</name>
</gene>
<dbReference type="Proteomes" id="UP001223144">
    <property type="component" value="Unassembled WGS sequence"/>
</dbReference>